<name>A0A223NTH3_9SPHI</name>
<accession>A0A223NTH3</accession>
<dbReference type="AlphaFoldDB" id="A0A223NTH3"/>
<organism evidence="1 2">
    <name type="scientific">Mucilaginibacter xinganensis</name>
    <dbReference type="NCBI Taxonomy" id="1234841"/>
    <lineage>
        <taxon>Bacteria</taxon>
        <taxon>Pseudomonadati</taxon>
        <taxon>Bacteroidota</taxon>
        <taxon>Sphingobacteriia</taxon>
        <taxon>Sphingobacteriales</taxon>
        <taxon>Sphingobacteriaceae</taxon>
        <taxon>Mucilaginibacter</taxon>
    </lineage>
</organism>
<keyword evidence="2" id="KW-1185">Reference proteome</keyword>
<reference evidence="1 2" key="1">
    <citation type="submission" date="2017-08" db="EMBL/GenBank/DDBJ databases">
        <title>Complete genome sequence of Mucilaginibacter sp. strain BJC16-A31.</title>
        <authorList>
            <consortium name="Henan University of Science and Technology"/>
            <person name="You X."/>
        </authorList>
    </citation>
    <scope>NUCLEOTIDE SEQUENCE [LARGE SCALE GENOMIC DNA]</scope>
    <source>
        <strain evidence="1 2">BJC16-A31</strain>
    </source>
</reference>
<protein>
    <submittedName>
        <fullName evidence="1">Uncharacterized protein</fullName>
    </submittedName>
</protein>
<evidence type="ECO:0000313" key="2">
    <source>
        <dbReference type="Proteomes" id="UP000215002"/>
    </source>
</evidence>
<dbReference type="Proteomes" id="UP000215002">
    <property type="component" value="Chromosome"/>
</dbReference>
<gene>
    <name evidence="1" type="ORF">MuYL_1301</name>
</gene>
<dbReference type="EMBL" id="CP022743">
    <property type="protein sequence ID" value="ASU33199.1"/>
    <property type="molecule type" value="Genomic_DNA"/>
</dbReference>
<proteinExistence type="predicted"/>
<evidence type="ECO:0000313" key="1">
    <source>
        <dbReference type="EMBL" id="ASU33199.1"/>
    </source>
</evidence>
<sequence>MSAISRRSSLALYSIAHHTYFPDFFTIFAPFKATPFIIMLKDVKLNLF</sequence>
<dbReference type="KEGG" id="muc:MuYL_1301"/>